<dbReference type="Proteomes" id="UP000032266">
    <property type="component" value="Chromosome"/>
</dbReference>
<proteinExistence type="predicted"/>
<organism evidence="2 3">
    <name type="scientific">Gynuella sunshinyii YC6258</name>
    <dbReference type="NCBI Taxonomy" id="1445510"/>
    <lineage>
        <taxon>Bacteria</taxon>
        <taxon>Pseudomonadati</taxon>
        <taxon>Pseudomonadota</taxon>
        <taxon>Gammaproteobacteria</taxon>
        <taxon>Oceanospirillales</taxon>
        <taxon>Saccharospirillaceae</taxon>
        <taxon>Gynuella</taxon>
    </lineage>
</organism>
<name>A0A0C5VKH2_9GAMM</name>
<dbReference type="InterPro" id="IPR008490">
    <property type="entry name" value="Transposase_InsH_N"/>
</dbReference>
<dbReference type="AlphaFoldDB" id="A0A0C5VKH2"/>
<dbReference type="STRING" id="1445510.YC6258_02718"/>
<evidence type="ECO:0000259" key="1">
    <source>
        <dbReference type="Pfam" id="PF05598"/>
    </source>
</evidence>
<keyword evidence="3" id="KW-1185">Reference proteome</keyword>
<dbReference type="EMBL" id="CP007142">
    <property type="protein sequence ID" value="AJQ94756.1"/>
    <property type="molecule type" value="Genomic_DNA"/>
</dbReference>
<dbReference type="KEGG" id="gsn:YC6258_02718"/>
<reference evidence="2 3" key="1">
    <citation type="submission" date="2014-01" db="EMBL/GenBank/DDBJ databases">
        <title>Full genme sequencing of cellulolytic bacterium Gynuella sunshinyii YC6258T gen. nov., sp. nov.</title>
        <authorList>
            <person name="Khan H."/>
            <person name="Chung E.J."/>
            <person name="Chung Y.R."/>
        </authorList>
    </citation>
    <scope>NUCLEOTIDE SEQUENCE [LARGE SCALE GENOMIC DNA]</scope>
    <source>
        <strain evidence="2 3">YC6258</strain>
    </source>
</reference>
<dbReference type="Pfam" id="PF05598">
    <property type="entry name" value="DUF772"/>
    <property type="match status" value="1"/>
</dbReference>
<dbReference type="HOGENOM" id="CLU_2478986_0_0_6"/>
<feature type="domain" description="Transposase InsH N-terminal" evidence="1">
    <location>
        <begin position="16"/>
        <end position="62"/>
    </location>
</feature>
<gene>
    <name evidence="2" type="ORF">YC6258_02718</name>
</gene>
<evidence type="ECO:0000313" key="3">
    <source>
        <dbReference type="Proteomes" id="UP000032266"/>
    </source>
</evidence>
<evidence type="ECO:0000313" key="2">
    <source>
        <dbReference type="EMBL" id="AJQ94756.1"/>
    </source>
</evidence>
<protein>
    <recommendedName>
        <fullName evidence="1">Transposase InsH N-terminal domain-containing protein</fullName>
    </recommendedName>
</protein>
<accession>A0A0C5VKH2</accession>
<dbReference type="RefSeq" id="WP_044617226.1">
    <property type="nucleotide sequence ID" value="NZ_CP007142.1"/>
</dbReference>
<sequence>MSLLSFSDAEGQAKCKQTRRKKFLTDMDTLLPWTEMEKPIRRYYSKSLKGRKPFPLSSMLRSGFWSLFTDETVVRETLRVSTRSTVG</sequence>